<dbReference type="VEuPathDB" id="TriTrypDB:ADEAN_000109600"/>
<dbReference type="GO" id="GO:0043171">
    <property type="term" value="P:peptide catabolic process"/>
    <property type="evidence" value="ECO:0007669"/>
    <property type="project" value="TreeGrafter"/>
</dbReference>
<dbReference type="Pfam" id="PF22456">
    <property type="entry name" value="PqqF-like_C_4"/>
    <property type="match status" value="1"/>
</dbReference>
<keyword evidence="1" id="KW-0479">Metal-binding</keyword>
<dbReference type="SUPFAM" id="SSF63411">
    <property type="entry name" value="LuxS/MPP-like metallohydrolase"/>
    <property type="match status" value="3"/>
</dbReference>
<dbReference type="OrthoDB" id="952271at2759"/>
<organism evidence="6 7">
    <name type="scientific">Angomonas deanei</name>
    <dbReference type="NCBI Taxonomy" id="59799"/>
    <lineage>
        <taxon>Eukaryota</taxon>
        <taxon>Discoba</taxon>
        <taxon>Euglenozoa</taxon>
        <taxon>Kinetoplastea</taxon>
        <taxon>Metakinetoplastina</taxon>
        <taxon>Trypanosomatida</taxon>
        <taxon>Trypanosomatidae</taxon>
        <taxon>Strigomonadinae</taxon>
        <taxon>Angomonas</taxon>
    </lineage>
</organism>
<dbReference type="Proteomes" id="UP000515908">
    <property type="component" value="Chromosome 02"/>
</dbReference>
<dbReference type="EMBL" id="LR877146">
    <property type="protein sequence ID" value="CAD2213653.1"/>
    <property type="molecule type" value="Genomic_DNA"/>
</dbReference>
<gene>
    <name evidence="6" type="ORF">ADEAN_000109600</name>
</gene>
<dbReference type="GO" id="GO:0046872">
    <property type="term" value="F:metal ion binding"/>
    <property type="evidence" value="ECO:0007669"/>
    <property type="project" value="UniProtKB-KW"/>
</dbReference>
<dbReference type="GO" id="GO:0051603">
    <property type="term" value="P:proteolysis involved in protein catabolic process"/>
    <property type="evidence" value="ECO:0007669"/>
    <property type="project" value="TreeGrafter"/>
</dbReference>
<reference evidence="6 7" key="1">
    <citation type="submission" date="2020-08" db="EMBL/GenBank/DDBJ databases">
        <authorList>
            <person name="Newling K."/>
            <person name="Davey J."/>
            <person name="Forrester S."/>
        </authorList>
    </citation>
    <scope>NUCLEOTIDE SEQUENCE [LARGE SCALE GENOMIC DNA]</scope>
    <source>
        <strain evidence="7">Crithidia deanei Carvalho (ATCC PRA-265)</strain>
    </source>
</reference>
<evidence type="ECO:0000313" key="7">
    <source>
        <dbReference type="Proteomes" id="UP000515908"/>
    </source>
</evidence>
<dbReference type="Gene3D" id="3.30.830.10">
    <property type="entry name" value="Metalloenzyme, LuxS/M16 peptidase-like"/>
    <property type="match status" value="4"/>
</dbReference>
<evidence type="ECO:0000259" key="5">
    <source>
        <dbReference type="Pfam" id="PF22456"/>
    </source>
</evidence>
<dbReference type="PANTHER" id="PTHR43690:SF18">
    <property type="entry name" value="INSULIN-DEGRADING ENZYME-RELATED"/>
    <property type="match status" value="1"/>
</dbReference>
<dbReference type="InterPro" id="IPR032632">
    <property type="entry name" value="Peptidase_M16_M"/>
</dbReference>
<dbReference type="GO" id="GO:0004222">
    <property type="term" value="F:metalloendopeptidase activity"/>
    <property type="evidence" value="ECO:0007669"/>
    <property type="project" value="TreeGrafter"/>
</dbReference>
<accession>A0A7G2C4J4</accession>
<dbReference type="InterPro" id="IPR007863">
    <property type="entry name" value="Peptidase_M16_C"/>
</dbReference>
<sequence length="928" mass="105310">MEVLLQALRRYHQQRYTAEAATLVVYSRFSPEEVLAAVEPIVMTMPARSDPNQDHVFSFLPPEEPLLTSLGGWVNVKSLRDDRRLRLLFPVPLRKVLQGRNQQAKRLFLKPCGYISHILGHECDSSVLGVCKALHYVTEMMVGPAAVDDDYELLTVSFTLTQHGMANLLHIIELTYLNIYQAVCDGTVNEEVYTDMREESKLSFESSDISQPTEHCIGLSTNAKCIQLSQYTQDGTLHQESLSQDIRQLWAADDLVLPNAQYCEADEEKAAALRYVSHLHPRNCMVSLIWGSLPSEGDESVEPETESLFQGLPSFCQQKATQKTKYHQTPYSTCCAIPEEVLSQWERTRQHGETTSPSAGLALPPLNPYIATDFTLFHPLPPAEETDTVRDPPVSVLPVDETERRTTQQTGIIRSDPRHHTFKTALVVSFISPVAYQTPLSRLFLLVFRRMVAFKLTELRYFGELASLQNELGKPSGGLNITLSGPYHKLIQFLTEMMEVVFRDSTGEEEKEKFAIYLEEVSRGIKNIRTEQPYQTALRYAQHVISVKSITAEDILSLLKCEEHDLTYDKYTLFVKEFLQSGVLTESYAAGNMESEAHFYQLVSSAVQRTLETNKASHPVNRESIPRFRDYYSLEKRKGAINVLRCSNRLEGNPVAEDPNKAVVLSVCMSDAKNVRRYGIAKIVSKLTSSLFFSALRSKETLGYIVASRLAERGGHYYMDFIVQSAIPEIEEYYLLSRVIAFLDAFRDEALPLEERFPPETIRAAKEGLYGPLAKRPDSVDNDLNLLRSDYFHPLQFGRRAAEREVLGETEGSITPEEVYTVLRQLCSETFWEHFPTTAIFVNPGTKPNEEQEGAGVREYVLPPLRKDLNKDGAKEDGEEEEEEEQATEERELILPTYENTSRSVKLCYWKEVSAFQEGLEVIRSNSF</sequence>
<dbReference type="PANTHER" id="PTHR43690">
    <property type="entry name" value="NARDILYSIN"/>
    <property type="match status" value="1"/>
</dbReference>
<dbReference type="Pfam" id="PF05193">
    <property type="entry name" value="Peptidase_M16_C"/>
    <property type="match status" value="1"/>
</dbReference>
<evidence type="ECO:0000256" key="2">
    <source>
        <dbReference type="SAM" id="MobiDB-lite"/>
    </source>
</evidence>
<feature type="domain" description="Peptidase M16 middle/third" evidence="4">
    <location>
        <begin position="273"/>
        <end position="556"/>
    </location>
</feature>
<feature type="compositionally biased region" description="Acidic residues" evidence="2">
    <location>
        <begin position="877"/>
        <end position="887"/>
    </location>
</feature>
<dbReference type="GO" id="GO:0005829">
    <property type="term" value="C:cytosol"/>
    <property type="evidence" value="ECO:0007669"/>
    <property type="project" value="TreeGrafter"/>
</dbReference>
<evidence type="ECO:0000256" key="1">
    <source>
        <dbReference type="ARBA" id="ARBA00022723"/>
    </source>
</evidence>
<name>A0A7G2C4J4_9TRYP</name>
<feature type="domain" description="Peptidase M16 C-terminal" evidence="3">
    <location>
        <begin position="5"/>
        <end position="170"/>
    </location>
</feature>
<proteinExistence type="predicted"/>
<evidence type="ECO:0000313" key="6">
    <source>
        <dbReference type="EMBL" id="CAD2213653.1"/>
    </source>
</evidence>
<keyword evidence="7" id="KW-1185">Reference proteome</keyword>
<feature type="region of interest" description="Disordered" evidence="2">
    <location>
        <begin position="868"/>
        <end position="895"/>
    </location>
</feature>
<evidence type="ECO:0000259" key="4">
    <source>
        <dbReference type="Pfam" id="PF16187"/>
    </source>
</evidence>
<dbReference type="Pfam" id="PF16187">
    <property type="entry name" value="Peptidase_M16_M"/>
    <property type="match status" value="1"/>
</dbReference>
<protein>
    <submittedName>
        <fullName evidence="6">Peptidase M16 inactive domain/Middle or third domain of peptidase_M16, putative</fullName>
    </submittedName>
</protein>
<dbReference type="GO" id="GO:0005739">
    <property type="term" value="C:mitochondrion"/>
    <property type="evidence" value="ECO:0007669"/>
    <property type="project" value="TreeGrafter"/>
</dbReference>
<evidence type="ECO:0000259" key="3">
    <source>
        <dbReference type="Pfam" id="PF05193"/>
    </source>
</evidence>
<dbReference type="InterPro" id="IPR050626">
    <property type="entry name" value="Peptidase_M16"/>
</dbReference>
<dbReference type="InterPro" id="IPR054734">
    <property type="entry name" value="PqqF-like_C_4"/>
</dbReference>
<dbReference type="InterPro" id="IPR011249">
    <property type="entry name" value="Metalloenz_LuxS/M16"/>
</dbReference>
<feature type="domain" description="Coenzyme PQQ synthesis protein F-like C-terminal lobe" evidence="5">
    <location>
        <begin position="685"/>
        <end position="782"/>
    </location>
</feature>
<dbReference type="AlphaFoldDB" id="A0A7G2C4J4"/>